<dbReference type="Pfam" id="PF08240">
    <property type="entry name" value="ADH_N"/>
    <property type="match status" value="1"/>
</dbReference>
<dbReference type="EMBL" id="FQVL01000003">
    <property type="protein sequence ID" value="SHE76409.1"/>
    <property type="molecule type" value="Genomic_DNA"/>
</dbReference>
<dbReference type="SUPFAM" id="SSF50129">
    <property type="entry name" value="GroES-like"/>
    <property type="match status" value="1"/>
</dbReference>
<dbReference type="InterPro" id="IPR011032">
    <property type="entry name" value="GroES-like_sf"/>
</dbReference>
<evidence type="ECO:0000313" key="4">
    <source>
        <dbReference type="Proteomes" id="UP000184476"/>
    </source>
</evidence>
<dbReference type="STRING" id="112248.SAMN05444392_10343"/>
<name>A0A1M4W5C6_9BACL</name>
<dbReference type="RefSeq" id="WP_073154147.1">
    <property type="nucleotide sequence ID" value="NZ_FQVL01000003.1"/>
</dbReference>
<dbReference type="InterPro" id="IPR013154">
    <property type="entry name" value="ADH-like_N"/>
</dbReference>
<dbReference type="PANTHER" id="PTHR44154">
    <property type="entry name" value="QUINONE OXIDOREDUCTASE"/>
    <property type="match status" value="1"/>
</dbReference>
<dbReference type="InterPro" id="IPR051603">
    <property type="entry name" value="Zinc-ADH_QOR/CCCR"/>
</dbReference>
<proteinExistence type="predicted"/>
<dbReference type="CDD" id="cd08272">
    <property type="entry name" value="MDR6"/>
    <property type="match status" value="1"/>
</dbReference>
<protein>
    <submittedName>
        <fullName evidence="3">NADPH2:quinone reductase</fullName>
    </submittedName>
</protein>
<keyword evidence="4" id="KW-1185">Reference proteome</keyword>
<dbReference type="AlphaFoldDB" id="A0A1M4W5C6"/>
<dbReference type="InterPro" id="IPR036291">
    <property type="entry name" value="NAD(P)-bd_dom_sf"/>
</dbReference>
<reference evidence="3 4" key="1">
    <citation type="submission" date="2016-11" db="EMBL/GenBank/DDBJ databases">
        <authorList>
            <person name="Jaros S."/>
            <person name="Januszkiewicz K."/>
            <person name="Wedrychowicz H."/>
        </authorList>
    </citation>
    <scope>NUCLEOTIDE SEQUENCE [LARGE SCALE GENOMIC DNA]</scope>
    <source>
        <strain evidence="3 4">DSM 44666</strain>
    </source>
</reference>
<dbReference type="Gene3D" id="3.40.50.720">
    <property type="entry name" value="NAD(P)-binding Rossmann-like Domain"/>
    <property type="match status" value="1"/>
</dbReference>
<sequence>MRTFLIKEYGKPEQFYEAQIQKPTVGKGQVLIKVAATSVNPIDSKIRQGRVPNVTPSLPATLHGDVAGIIAEVGEEVQQFQTGDAVYGCFGGVKGTFGGALSDYLLVDADVIAHKPTNLSFAEAAALPLVSITAWEALVDRVKLSSGQKILIHGGTGGVGHIAIQIAKALGAIVYTTCSTDEKAEIASSLGADHVINYRQQSVDEYVNSYTNGQGFDIVFDTVGGENIDQSFAAVKLGGQVVTIAARSTHDLSPMHNKAISLHAVFMILPILSGTIPLQHAFILDQVRKLVEQEQLRPIIGQTFLFHEVAQAHQMLEDGDKIGKIALIHEDFSSI</sequence>
<dbReference type="SMART" id="SM00829">
    <property type="entry name" value="PKS_ER"/>
    <property type="match status" value="1"/>
</dbReference>
<keyword evidence="1" id="KW-0521">NADP</keyword>
<gene>
    <name evidence="3" type="ORF">SAMN05444392_10343</name>
</gene>
<evidence type="ECO:0000313" key="3">
    <source>
        <dbReference type="EMBL" id="SHE76409.1"/>
    </source>
</evidence>
<organism evidence="3 4">
    <name type="scientific">Seinonella peptonophila</name>
    <dbReference type="NCBI Taxonomy" id="112248"/>
    <lineage>
        <taxon>Bacteria</taxon>
        <taxon>Bacillati</taxon>
        <taxon>Bacillota</taxon>
        <taxon>Bacilli</taxon>
        <taxon>Bacillales</taxon>
        <taxon>Thermoactinomycetaceae</taxon>
        <taxon>Seinonella</taxon>
    </lineage>
</organism>
<dbReference type="InterPro" id="IPR020843">
    <property type="entry name" value="ER"/>
</dbReference>
<evidence type="ECO:0000259" key="2">
    <source>
        <dbReference type="SMART" id="SM00829"/>
    </source>
</evidence>
<accession>A0A1M4W5C6</accession>
<dbReference type="PANTHER" id="PTHR44154:SF1">
    <property type="entry name" value="QUINONE OXIDOREDUCTASE"/>
    <property type="match status" value="1"/>
</dbReference>
<dbReference type="GO" id="GO:0016491">
    <property type="term" value="F:oxidoreductase activity"/>
    <property type="evidence" value="ECO:0007669"/>
    <property type="project" value="InterPro"/>
</dbReference>
<dbReference type="Gene3D" id="3.90.180.10">
    <property type="entry name" value="Medium-chain alcohol dehydrogenases, catalytic domain"/>
    <property type="match status" value="1"/>
</dbReference>
<dbReference type="Proteomes" id="UP000184476">
    <property type="component" value="Unassembled WGS sequence"/>
</dbReference>
<evidence type="ECO:0000256" key="1">
    <source>
        <dbReference type="ARBA" id="ARBA00022857"/>
    </source>
</evidence>
<dbReference type="OrthoDB" id="9787435at2"/>
<dbReference type="InterPro" id="IPR013149">
    <property type="entry name" value="ADH-like_C"/>
</dbReference>
<dbReference type="Pfam" id="PF00107">
    <property type="entry name" value="ADH_zinc_N"/>
    <property type="match status" value="1"/>
</dbReference>
<feature type="domain" description="Enoyl reductase (ER)" evidence="2">
    <location>
        <begin position="10"/>
        <end position="327"/>
    </location>
</feature>
<dbReference type="SUPFAM" id="SSF51735">
    <property type="entry name" value="NAD(P)-binding Rossmann-fold domains"/>
    <property type="match status" value="1"/>
</dbReference>